<evidence type="ECO:0000313" key="2">
    <source>
        <dbReference type="Proteomes" id="UP000789405"/>
    </source>
</evidence>
<comment type="caution">
    <text evidence="1">The sequence shown here is derived from an EMBL/GenBank/DDBJ whole genome shotgun (WGS) entry which is preliminary data.</text>
</comment>
<dbReference type="InterPro" id="IPR036265">
    <property type="entry name" value="HIT-like_sf"/>
</dbReference>
<keyword evidence="2" id="KW-1185">Reference proteome</keyword>
<gene>
    <name evidence="1" type="ORF">DERYTH_LOCUS27100</name>
</gene>
<dbReference type="SUPFAM" id="SSF54197">
    <property type="entry name" value="HIT-like"/>
    <property type="match status" value="1"/>
</dbReference>
<dbReference type="Proteomes" id="UP000789405">
    <property type="component" value="Unassembled WGS sequence"/>
</dbReference>
<feature type="non-terminal residue" evidence="1">
    <location>
        <position position="185"/>
    </location>
</feature>
<evidence type="ECO:0000313" key="1">
    <source>
        <dbReference type="EMBL" id="CAG8821284.1"/>
    </source>
</evidence>
<proteinExistence type="predicted"/>
<accession>A0A9N9KCL8</accession>
<sequence>VENGWKHFKFFIMEKEEGFFVGISRTKSWRAPPKKTFNCLSCDFGSETNKVSRIEFPTTTSDNTKKLLNPWLDAKARSMFIITPVRHVERLSECNDEELFSIFHLATQILDEETKVSKAPWGGMRFIRMTLNHGNSRNLEHLHLKISVKSQDFKHFEDHGWDNIKKQKYKILENGLYKKDKRVQK</sequence>
<reference evidence="1" key="1">
    <citation type="submission" date="2021-06" db="EMBL/GenBank/DDBJ databases">
        <authorList>
            <person name="Kallberg Y."/>
            <person name="Tangrot J."/>
            <person name="Rosling A."/>
        </authorList>
    </citation>
    <scope>NUCLEOTIDE SEQUENCE</scope>
    <source>
        <strain evidence="1">MA453B</strain>
    </source>
</reference>
<feature type="non-terminal residue" evidence="1">
    <location>
        <position position="1"/>
    </location>
</feature>
<dbReference type="OrthoDB" id="9973008at2759"/>
<name>A0A9N9KCL8_9GLOM</name>
<organism evidence="1 2">
    <name type="scientific">Dentiscutata erythropus</name>
    <dbReference type="NCBI Taxonomy" id="1348616"/>
    <lineage>
        <taxon>Eukaryota</taxon>
        <taxon>Fungi</taxon>
        <taxon>Fungi incertae sedis</taxon>
        <taxon>Mucoromycota</taxon>
        <taxon>Glomeromycotina</taxon>
        <taxon>Glomeromycetes</taxon>
        <taxon>Diversisporales</taxon>
        <taxon>Gigasporaceae</taxon>
        <taxon>Dentiscutata</taxon>
    </lineage>
</organism>
<protein>
    <submittedName>
        <fullName evidence="1">26051_t:CDS:1</fullName>
    </submittedName>
</protein>
<dbReference type="Gene3D" id="3.30.428.10">
    <property type="entry name" value="HIT-like"/>
    <property type="match status" value="1"/>
</dbReference>
<dbReference type="AlphaFoldDB" id="A0A9N9KCL8"/>
<dbReference type="EMBL" id="CAJVPY010060497">
    <property type="protein sequence ID" value="CAG8821284.1"/>
    <property type="molecule type" value="Genomic_DNA"/>
</dbReference>